<protein>
    <submittedName>
        <fullName evidence="3">VanZ family protein</fullName>
    </submittedName>
</protein>
<feature type="transmembrane region" description="Helical" evidence="1">
    <location>
        <begin position="7"/>
        <end position="24"/>
    </location>
</feature>
<dbReference type="Proteomes" id="UP000270678">
    <property type="component" value="Chromosome"/>
</dbReference>
<reference evidence="4" key="1">
    <citation type="submission" date="2018-12" db="EMBL/GenBank/DDBJ databases">
        <title>Complete genome sequence of Paenibacillus sp. MBLB1234.</title>
        <authorList>
            <person name="Nam Y.-D."/>
            <person name="Kang J."/>
            <person name="Chung W.-H."/>
            <person name="Park Y.S."/>
        </authorList>
    </citation>
    <scope>NUCLEOTIDE SEQUENCE [LARGE SCALE GENOMIC DNA]</scope>
    <source>
        <strain evidence="4">MBLB1234</strain>
    </source>
</reference>
<dbReference type="PIRSF" id="PIRSF019083">
    <property type="entry name" value="UCP019083_VanZ"/>
    <property type="match status" value="1"/>
</dbReference>
<proteinExistence type="predicted"/>
<feature type="transmembrane region" description="Helical" evidence="1">
    <location>
        <begin position="140"/>
        <end position="161"/>
    </location>
</feature>
<organism evidence="3 4">
    <name type="scientific">Paenibacillus lutimineralis</name>
    <dbReference type="NCBI Taxonomy" id="2707005"/>
    <lineage>
        <taxon>Bacteria</taxon>
        <taxon>Bacillati</taxon>
        <taxon>Bacillota</taxon>
        <taxon>Bacilli</taxon>
        <taxon>Bacillales</taxon>
        <taxon>Paenibacillaceae</taxon>
        <taxon>Paenibacillus</taxon>
    </lineage>
</organism>
<dbReference type="InterPro" id="IPR016747">
    <property type="entry name" value="Phosphotransbutyrylase"/>
</dbReference>
<gene>
    <name evidence="3" type="ORF">EI981_06535</name>
</gene>
<evidence type="ECO:0000313" key="4">
    <source>
        <dbReference type="Proteomes" id="UP000270678"/>
    </source>
</evidence>
<dbReference type="AlphaFoldDB" id="A0A3Q9I718"/>
<dbReference type="EMBL" id="CP034346">
    <property type="protein sequence ID" value="AZS14144.1"/>
    <property type="molecule type" value="Genomic_DNA"/>
</dbReference>
<dbReference type="Pfam" id="PF04892">
    <property type="entry name" value="VanZ"/>
    <property type="match status" value="1"/>
</dbReference>
<feature type="transmembrane region" description="Helical" evidence="1">
    <location>
        <begin position="104"/>
        <end position="120"/>
    </location>
</feature>
<keyword evidence="1" id="KW-0472">Membrane</keyword>
<feature type="transmembrane region" description="Helical" evidence="1">
    <location>
        <begin position="79"/>
        <end position="97"/>
    </location>
</feature>
<evidence type="ECO:0000256" key="1">
    <source>
        <dbReference type="SAM" id="Phobius"/>
    </source>
</evidence>
<accession>A0A3Q9I718</accession>
<dbReference type="OrthoDB" id="291892at2"/>
<evidence type="ECO:0000259" key="2">
    <source>
        <dbReference type="Pfam" id="PF04892"/>
    </source>
</evidence>
<dbReference type="NCBIfam" id="NF037970">
    <property type="entry name" value="vanZ_1"/>
    <property type="match status" value="1"/>
</dbReference>
<dbReference type="RefSeq" id="WP_126996515.1">
    <property type="nucleotide sequence ID" value="NZ_CP034346.1"/>
</dbReference>
<sequence>MTYQRKKFLIWLLLAIICMAFIFYKSSQPYYEQDLRPSLAAHLPDKLVQSLPDIEFYYNDQLITSTMPYDFIEFFIRKGAHVSIFAVLTFLSIQTLLALKWKRASAITGGAIVALLYAISDEWHQTFVVNRTGQAIDVGIDSVGIAIVVLCYVIAGGFFHYRKRRSRPNIRF</sequence>
<dbReference type="InterPro" id="IPR006976">
    <property type="entry name" value="VanZ-like"/>
</dbReference>
<name>A0A3Q9I718_9BACL</name>
<dbReference type="KEGG" id="plut:EI981_06535"/>
<keyword evidence="1" id="KW-0812">Transmembrane</keyword>
<keyword evidence="1" id="KW-1133">Transmembrane helix</keyword>
<keyword evidence="4" id="KW-1185">Reference proteome</keyword>
<feature type="domain" description="VanZ-like" evidence="2">
    <location>
        <begin position="11"/>
        <end position="154"/>
    </location>
</feature>
<evidence type="ECO:0000313" key="3">
    <source>
        <dbReference type="EMBL" id="AZS14144.1"/>
    </source>
</evidence>